<dbReference type="AlphaFoldDB" id="A0A0G0LGD2"/>
<comment type="caution">
    <text evidence="2">The sequence shown here is derived from an EMBL/GenBank/DDBJ whole genome shotgun (WGS) entry which is preliminary data.</text>
</comment>
<name>A0A0G0LGD2_9BACT</name>
<evidence type="ECO:0000313" key="2">
    <source>
        <dbReference type="EMBL" id="KKQ87005.1"/>
    </source>
</evidence>
<sequence length="150" mass="17614">MEDDKWPESANEAVRELRKQIAKQKRLLKNANAKLRRRDNKIVILDDELTTYKEEYTQKVIGLAAVRKMITEQQELLKERGDMIAELKEQLGQKTGEAFGLQVEVRELKEQLAASQEGNRMLLERLRKLYALLREFREHASEIIFENETS</sequence>
<reference evidence="2 3" key="1">
    <citation type="journal article" date="2015" name="Nature">
        <title>rRNA introns, odd ribosomes, and small enigmatic genomes across a large radiation of phyla.</title>
        <authorList>
            <person name="Brown C.T."/>
            <person name="Hug L.A."/>
            <person name="Thomas B.C."/>
            <person name="Sharon I."/>
            <person name="Castelle C.J."/>
            <person name="Singh A."/>
            <person name="Wilkins M.J."/>
            <person name="Williams K.H."/>
            <person name="Banfield J.F."/>
        </authorList>
    </citation>
    <scope>NUCLEOTIDE SEQUENCE [LARGE SCALE GENOMIC DNA]</scope>
</reference>
<evidence type="ECO:0000313" key="3">
    <source>
        <dbReference type="Proteomes" id="UP000033934"/>
    </source>
</evidence>
<gene>
    <name evidence="2" type="ORF">UT11_C0058G0001</name>
</gene>
<feature type="coiled-coil region" evidence="1">
    <location>
        <begin position="14"/>
        <end position="41"/>
    </location>
</feature>
<dbReference type="EMBL" id="LBVO01000058">
    <property type="protein sequence ID" value="KKQ87005.1"/>
    <property type="molecule type" value="Genomic_DNA"/>
</dbReference>
<proteinExistence type="predicted"/>
<evidence type="ECO:0000256" key="1">
    <source>
        <dbReference type="SAM" id="Coils"/>
    </source>
</evidence>
<organism evidence="2 3">
    <name type="scientific">Berkelbacteria bacterium GW2011_GWA2_38_9</name>
    <dbReference type="NCBI Taxonomy" id="1618334"/>
    <lineage>
        <taxon>Bacteria</taxon>
        <taxon>Candidatus Berkelbacteria</taxon>
    </lineage>
</organism>
<dbReference type="Proteomes" id="UP000033934">
    <property type="component" value="Unassembled WGS sequence"/>
</dbReference>
<protein>
    <submittedName>
        <fullName evidence="2">Uncharacterized protein</fullName>
    </submittedName>
</protein>
<accession>A0A0G0LGD2</accession>
<keyword evidence="1" id="KW-0175">Coiled coil</keyword>